<protein>
    <submittedName>
        <fullName evidence="2">Uncharacterized protein</fullName>
    </submittedName>
</protein>
<feature type="compositionally biased region" description="Acidic residues" evidence="1">
    <location>
        <begin position="210"/>
        <end position="223"/>
    </location>
</feature>
<keyword evidence="3" id="KW-1185">Reference proteome</keyword>
<reference evidence="2 3" key="1">
    <citation type="submission" date="2019-12" db="EMBL/GenBank/DDBJ databases">
        <authorList>
            <person name="Alioto T."/>
            <person name="Alioto T."/>
            <person name="Gomez Garrido J."/>
        </authorList>
    </citation>
    <scope>NUCLEOTIDE SEQUENCE [LARGE SCALE GENOMIC DNA]</scope>
</reference>
<dbReference type="EMBL" id="CACTIH010005511">
    <property type="protein sequence ID" value="CAA2995888.1"/>
    <property type="molecule type" value="Genomic_DNA"/>
</dbReference>
<evidence type="ECO:0000313" key="2">
    <source>
        <dbReference type="EMBL" id="CAA2995888.1"/>
    </source>
</evidence>
<evidence type="ECO:0000313" key="3">
    <source>
        <dbReference type="Proteomes" id="UP000594638"/>
    </source>
</evidence>
<dbReference type="Gramene" id="OE9A087764T1">
    <property type="protein sequence ID" value="OE9A087764C1"/>
    <property type="gene ID" value="OE9A087764"/>
</dbReference>
<feature type="compositionally biased region" description="Polar residues" evidence="1">
    <location>
        <begin position="167"/>
        <end position="191"/>
    </location>
</feature>
<name>A0A8S0SSN8_OLEEU</name>
<feature type="region of interest" description="Disordered" evidence="1">
    <location>
        <begin position="167"/>
        <end position="245"/>
    </location>
</feature>
<dbReference type="AlphaFoldDB" id="A0A8S0SSN8"/>
<sequence length="245" mass="26298">MSGLIPSKVMMIMEKLCGSSSVLTTEFIPRVKMCDRCFNQIPVKTCTLLLTFAIGVLCATIVHCGSDTIPQPPIRSRSTSKNETMPFKRNNIETTLTIPPSRNITKRMGSTHEQTAPLDLVVLADEDASVLMSRSASNRTAGNNLSSGGGGGGAAIEFNGAMSQNLTTTGNEIRNHGNQTSSDPLDTSDSYFSPYRMSPRYDASSHLPAEEMDEPMAESEDSDLASSLDSDVSYTIDGASSNLIE</sequence>
<proteinExistence type="predicted"/>
<comment type="caution">
    <text evidence="2">The sequence shown here is derived from an EMBL/GenBank/DDBJ whole genome shotgun (WGS) entry which is preliminary data.</text>
</comment>
<evidence type="ECO:0000256" key="1">
    <source>
        <dbReference type="SAM" id="MobiDB-lite"/>
    </source>
</evidence>
<gene>
    <name evidence="2" type="ORF">OLEA9_A087764</name>
</gene>
<dbReference type="Proteomes" id="UP000594638">
    <property type="component" value="Unassembled WGS sequence"/>
</dbReference>
<organism evidence="2 3">
    <name type="scientific">Olea europaea subsp. europaea</name>
    <dbReference type="NCBI Taxonomy" id="158383"/>
    <lineage>
        <taxon>Eukaryota</taxon>
        <taxon>Viridiplantae</taxon>
        <taxon>Streptophyta</taxon>
        <taxon>Embryophyta</taxon>
        <taxon>Tracheophyta</taxon>
        <taxon>Spermatophyta</taxon>
        <taxon>Magnoliopsida</taxon>
        <taxon>eudicotyledons</taxon>
        <taxon>Gunneridae</taxon>
        <taxon>Pentapetalae</taxon>
        <taxon>asterids</taxon>
        <taxon>lamiids</taxon>
        <taxon>Lamiales</taxon>
        <taxon>Oleaceae</taxon>
        <taxon>Oleeae</taxon>
        <taxon>Olea</taxon>
    </lineage>
</organism>
<accession>A0A8S0SSN8</accession>